<sequence>MSHPNFILLYVDNPQHSARFYAPLLDKQPIESSPGFVMFALDSGMMLGLWSKNNVEPAVPKIPLGGSGELAFAVADIAAVKAMHTDWSQRGLQILQQPVRMDFGYTFTAADPDGHRLRVFAPSDPAL</sequence>
<dbReference type="RefSeq" id="WP_188567166.1">
    <property type="nucleotide sequence ID" value="NZ_BMED01000003.1"/>
</dbReference>
<dbReference type="InterPro" id="IPR029068">
    <property type="entry name" value="Glyas_Bleomycin-R_OHBP_Dase"/>
</dbReference>
<gene>
    <name evidence="2" type="ORF">GCM10011396_32800</name>
</gene>
<dbReference type="InterPro" id="IPR037523">
    <property type="entry name" value="VOC_core"/>
</dbReference>
<dbReference type="Pfam" id="PF00903">
    <property type="entry name" value="Glyoxalase"/>
    <property type="match status" value="1"/>
</dbReference>
<evidence type="ECO:0000313" key="3">
    <source>
        <dbReference type="Proteomes" id="UP000637423"/>
    </source>
</evidence>
<dbReference type="InterPro" id="IPR026275">
    <property type="entry name" value="Glyoxalase/dOase/EhpR"/>
</dbReference>
<name>A0A916XML8_9BURK</name>
<protein>
    <submittedName>
        <fullName evidence="2">Drug:proton antiporter</fullName>
    </submittedName>
</protein>
<dbReference type="PROSITE" id="PS51819">
    <property type="entry name" value="VOC"/>
    <property type="match status" value="1"/>
</dbReference>
<organism evidence="2 3">
    <name type="scientific">Undibacterium terreum</name>
    <dbReference type="NCBI Taxonomy" id="1224302"/>
    <lineage>
        <taxon>Bacteria</taxon>
        <taxon>Pseudomonadati</taxon>
        <taxon>Pseudomonadota</taxon>
        <taxon>Betaproteobacteria</taxon>
        <taxon>Burkholderiales</taxon>
        <taxon>Oxalobacteraceae</taxon>
        <taxon>Undibacterium</taxon>
    </lineage>
</organism>
<evidence type="ECO:0000259" key="1">
    <source>
        <dbReference type="PROSITE" id="PS51819"/>
    </source>
</evidence>
<dbReference type="Proteomes" id="UP000637423">
    <property type="component" value="Unassembled WGS sequence"/>
</dbReference>
<comment type="caution">
    <text evidence="2">The sequence shown here is derived from an EMBL/GenBank/DDBJ whole genome shotgun (WGS) entry which is preliminary data.</text>
</comment>
<keyword evidence="3" id="KW-1185">Reference proteome</keyword>
<accession>A0A916XML8</accession>
<dbReference type="Gene3D" id="3.30.720.110">
    <property type="match status" value="1"/>
</dbReference>
<dbReference type="AlphaFoldDB" id="A0A916XML8"/>
<dbReference type="Gene3D" id="3.30.720.120">
    <property type="match status" value="1"/>
</dbReference>
<dbReference type="InterPro" id="IPR004360">
    <property type="entry name" value="Glyas_Fos-R_dOase_dom"/>
</dbReference>
<dbReference type="SUPFAM" id="SSF54593">
    <property type="entry name" value="Glyoxalase/Bleomycin resistance protein/Dihydroxybiphenyl dioxygenase"/>
    <property type="match status" value="1"/>
</dbReference>
<dbReference type="PIRSF" id="PIRSF039020">
    <property type="entry name" value="EhpR"/>
    <property type="match status" value="1"/>
</dbReference>
<reference evidence="2" key="1">
    <citation type="journal article" date="2014" name="Int. J. Syst. Evol. Microbiol.">
        <title>Complete genome sequence of Corynebacterium casei LMG S-19264T (=DSM 44701T), isolated from a smear-ripened cheese.</title>
        <authorList>
            <consortium name="US DOE Joint Genome Institute (JGI-PGF)"/>
            <person name="Walter F."/>
            <person name="Albersmeier A."/>
            <person name="Kalinowski J."/>
            <person name="Ruckert C."/>
        </authorList>
    </citation>
    <scope>NUCLEOTIDE SEQUENCE</scope>
    <source>
        <strain evidence="2">CGMCC 1.10998</strain>
    </source>
</reference>
<proteinExistence type="predicted"/>
<dbReference type="EMBL" id="BMED01000003">
    <property type="protein sequence ID" value="GGC82900.1"/>
    <property type="molecule type" value="Genomic_DNA"/>
</dbReference>
<reference evidence="2" key="2">
    <citation type="submission" date="2020-09" db="EMBL/GenBank/DDBJ databases">
        <authorList>
            <person name="Sun Q."/>
            <person name="Zhou Y."/>
        </authorList>
    </citation>
    <scope>NUCLEOTIDE SEQUENCE</scope>
    <source>
        <strain evidence="2">CGMCC 1.10998</strain>
    </source>
</reference>
<feature type="domain" description="VOC" evidence="1">
    <location>
        <begin position="3"/>
        <end position="122"/>
    </location>
</feature>
<evidence type="ECO:0000313" key="2">
    <source>
        <dbReference type="EMBL" id="GGC82900.1"/>
    </source>
</evidence>